<dbReference type="EMBL" id="BJWL01000015">
    <property type="protein sequence ID" value="GFZ02797.1"/>
    <property type="molecule type" value="Genomic_DNA"/>
</dbReference>
<feature type="transmembrane region" description="Helical" evidence="1">
    <location>
        <begin position="39"/>
        <end position="59"/>
    </location>
</feature>
<keyword evidence="1" id="KW-0472">Membrane</keyword>
<organism evidence="2 3">
    <name type="scientific">Actinidia rufa</name>
    <dbReference type="NCBI Taxonomy" id="165716"/>
    <lineage>
        <taxon>Eukaryota</taxon>
        <taxon>Viridiplantae</taxon>
        <taxon>Streptophyta</taxon>
        <taxon>Embryophyta</taxon>
        <taxon>Tracheophyta</taxon>
        <taxon>Spermatophyta</taxon>
        <taxon>Magnoliopsida</taxon>
        <taxon>eudicotyledons</taxon>
        <taxon>Gunneridae</taxon>
        <taxon>Pentapetalae</taxon>
        <taxon>asterids</taxon>
        <taxon>Ericales</taxon>
        <taxon>Actinidiaceae</taxon>
        <taxon>Actinidia</taxon>
    </lineage>
</organism>
<sequence>MEMKKIAFATLVAAVASMSAAMGTTDSPAPAPASDATASLPTVGTLVGASLLSFFTYYMH</sequence>
<keyword evidence="1" id="KW-0812">Transmembrane</keyword>
<evidence type="ECO:0000313" key="2">
    <source>
        <dbReference type="EMBL" id="GFZ02797.1"/>
    </source>
</evidence>
<dbReference type="PANTHER" id="PTHR34672:SF2">
    <property type="entry name" value="ARABINOGALACTAN PROTEIN 23"/>
    <property type="match status" value="1"/>
</dbReference>
<evidence type="ECO:0000256" key="1">
    <source>
        <dbReference type="SAM" id="Phobius"/>
    </source>
</evidence>
<dbReference type="PANTHER" id="PTHR34672">
    <property type="entry name" value="POLLEN-SPECIFIC ARABINOGALACTA PROTEIN BAN102"/>
    <property type="match status" value="1"/>
</dbReference>
<accession>A0A7J0FWG7</accession>
<dbReference type="Proteomes" id="UP000585474">
    <property type="component" value="Unassembled WGS sequence"/>
</dbReference>
<dbReference type="InterPro" id="IPR044702">
    <property type="entry name" value="AGP23/40"/>
</dbReference>
<reference evidence="2 3" key="1">
    <citation type="submission" date="2019-07" db="EMBL/GenBank/DDBJ databases">
        <title>De Novo Assembly of kiwifruit Actinidia rufa.</title>
        <authorList>
            <person name="Sugita-Konishi S."/>
            <person name="Sato K."/>
            <person name="Mori E."/>
            <person name="Abe Y."/>
            <person name="Kisaki G."/>
            <person name="Hamano K."/>
            <person name="Suezawa K."/>
            <person name="Otani M."/>
            <person name="Fukuda T."/>
            <person name="Manabe T."/>
            <person name="Gomi K."/>
            <person name="Tabuchi M."/>
            <person name="Akimitsu K."/>
            <person name="Kataoka I."/>
        </authorList>
    </citation>
    <scope>NUCLEOTIDE SEQUENCE [LARGE SCALE GENOMIC DNA]</scope>
    <source>
        <strain evidence="3">cv. Fuchu</strain>
    </source>
</reference>
<comment type="caution">
    <text evidence="2">The sequence shown here is derived from an EMBL/GenBank/DDBJ whole genome shotgun (WGS) entry which is preliminary data.</text>
</comment>
<keyword evidence="3" id="KW-1185">Reference proteome</keyword>
<name>A0A7J0FWG7_9ERIC</name>
<proteinExistence type="predicted"/>
<gene>
    <name evidence="2" type="ORF">Acr_15g0014050</name>
</gene>
<keyword evidence="1" id="KW-1133">Transmembrane helix</keyword>
<protein>
    <submittedName>
        <fullName evidence="2">Arabinogalactan protein 23</fullName>
    </submittedName>
</protein>
<evidence type="ECO:0000313" key="3">
    <source>
        <dbReference type="Proteomes" id="UP000585474"/>
    </source>
</evidence>
<dbReference type="AlphaFoldDB" id="A0A7J0FWG7"/>